<dbReference type="PATRIC" id="fig|35841.7.peg.712"/>
<feature type="transmembrane region" description="Helical" evidence="15">
    <location>
        <begin position="225"/>
        <end position="250"/>
    </location>
</feature>
<gene>
    <name evidence="17" type="primary">spoIIE</name>
    <name evidence="18" type="ORF">B4167_0023</name>
    <name evidence="17" type="ORF">BT1A1_0065</name>
</gene>
<comment type="catalytic activity">
    <reaction evidence="11">
        <text>O-phospho-L-threonyl-[protein] + H2O = L-threonyl-[protein] + phosphate</text>
        <dbReference type="Rhea" id="RHEA:47004"/>
        <dbReference type="Rhea" id="RHEA-COMP:11060"/>
        <dbReference type="Rhea" id="RHEA-COMP:11605"/>
        <dbReference type="ChEBI" id="CHEBI:15377"/>
        <dbReference type="ChEBI" id="CHEBI:30013"/>
        <dbReference type="ChEBI" id="CHEBI:43474"/>
        <dbReference type="ChEBI" id="CHEBI:61977"/>
        <dbReference type="EC" id="3.1.3.16"/>
    </reaction>
</comment>
<feature type="coiled-coil region" evidence="14">
    <location>
        <begin position="490"/>
        <end position="517"/>
    </location>
</feature>
<feature type="transmembrane region" description="Helical" evidence="15">
    <location>
        <begin position="194"/>
        <end position="213"/>
    </location>
</feature>
<evidence type="ECO:0000256" key="12">
    <source>
        <dbReference type="ARBA" id="ARBA00058752"/>
    </source>
</evidence>
<dbReference type="GO" id="GO:0004722">
    <property type="term" value="F:protein serine/threonine phosphatase activity"/>
    <property type="evidence" value="ECO:0007669"/>
    <property type="project" value="UniProtKB-EC"/>
</dbReference>
<evidence type="ECO:0000256" key="2">
    <source>
        <dbReference type="ARBA" id="ARBA00013081"/>
    </source>
</evidence>
<comment type="subcellular location">
    <subcellularLocation>
        <location evidence="1">Cell membrane</location>
        <topology evidence="1">Multi-pass membrane protein</topology>
    </subcellularLocation>
</comment>
<evidence type="ECO:0000256" key="8">
    <source>
        <dbReference type="ARBA" id="ARBA00022989"/>
    </source>
</evidence>
<dbReference type="EC" id="3.1.3.16" evidence="2"/>
<keyword evidence="6" id="KW-0904">Protein phosphatase</keyword>
<dbReference type="RefSeq" id="WP_034766897.1">
    <property type="nucleotide sequence ID" value="NZ_CCRF01000004.1"/>
</dbReference>
<dbReference type="Pfam" id="PF07228">
    <property type="entry name" value="SpoIIE"/>
    <property type="match status" value="1"/>
</dbReference>
<feature type="transmembrane region" description="Helical" evidence="15">
    <location>
        <begin position="306"/>
        <end position="324"/>
    </location>
</feature>
<dbReference type="Proteomes" id="UP000040576">
    <property type="component" value="Unassembled WGS sequence"/>
</dbReference>
<evidence type="ECO:0000256" key="13">
    <source>
        <dbReference type="ARBA" id="ARBA00074959"/>
    </source>
</evidence>
<dbReference type="InterPro" id="IPR014221">
    <property type="entry name" value="SpoII_E"/>
</dbReference>
<evidence type="ECO:0000313" key="18">
    <source>
        <dbReference type="EMBL" id="KIO73605.1"/>
    </source>
</evidence>
<evidence type="ECO:0000256" key="9">
    <source>
        <dbReference type="ARBA" id="ARBA00023136"/>
    </source>
</evidence>
<dbReference type="Proteomes" id="UP000032076">
    <property type="component" value="Unassembled WGS sequence"/>
</dbReference>
<dbReference type="PANTHER" id="PTHR43156">
    <property type="entry name" value="STAGE II SPORULATION PROTEIN E-RELATED"/>
    <property type="match status" value="1"/>
</dbReference>
<dbReference type="InterPro" id="IPR001932">
    <property type="entry name" value="PPM-type_phosphatase-like_dom"/>
</dbReference>
<evidence type="ECO:0000313" key="19">
    <source>
        <dbReference type="Proteomes" id="UP000032076"/>
    </source>
</evidence>
<evidence type="ECO:0000256" key="7">
    <source>
        <dbReference type="ARBA" id="ARBA00022969"/>
    </source>
</evidence>
<dbReference type="SMART" id="SM00332">
    <property type="entry name" value="PP2Cc"/>
    <property type="match status" value="1"/>
</dbReference>
<feature type="domain" description="PPM-type phosphatase" evidence="16">
    <location>
        <begin position="594"/>
        <end position="804"/>
    </location>
</feature>
<evidence type="ECO:0000313" key="17">
    <source>
        <dbReference type="EMBL" id="CED99937.1"/>
    </source>
</evidence>
<evidence type="ECO:0000256" key="1">
    <source>
        <dbReference type="ARBA" id="ARBA00004651"/>
    </source>
</evidence>
<feature type="transmembrane region" description="Helical" evidence="15">
    <location>
        <begin position="125"/>
        <end position="143"/>
    </location>
</feature>
<evidence type="ECO:0000259" key="16">
    <source>
        <dbReference type="PROSITE" id="PS51746"/>
    </source>
</evidence>
<evidence type="ECO:0000256" key="6">
    <source>
        <dbReference type="ARBA" id="ARBA00022912"/>
    </source>
</evidence>
<dbReference type="InterPro" id="IPR036457">
    <property type="entry name" value="PPM-type-like_dom_sf"/>
</dbReference>
<evidence type="ECO:0000256" key="10">
    <source>
        <dbReference type="ARBA" id="ARBA00047761"/>
    </source>
</evidence>
<feature type="coiled-coil region" evidence="14">
    <location>
        <begin position="410"/>
        <end position="444"/>
    </location>
</feature>
<dbReference type="SUPFAM" id="SSF81606">
    <property type="entry name" value="PP2C-like"/>
    <property type="match status" value="1"/>
</dbReference>
<feature type="transmembrane region" description="Helical" evidence="15">
    <location>
        <begin position="44"/>
        <end position="65"/>
    </location>
</feature>
<dbReference type="InterPro" id="IPR045768">
    <property type="entry name" value="SpoIIE_N"/>
</dbReference>
<evidence type="ECO:0000256" key="14">
    <source>
        <dbReference type="SAM" id="Coils"/>
    </source>
</evidence>
<feature type="transmembrane region" description="Helical" evidence="15">
    <location>
        <begin position="85"/>
        <end position="113"/>
    </location>
</feature>
<dbReference type="GO" id="GO:0005886">
    <property type="term" value="C:plasma membrane"/>
    <property type="evidence" value="ECO:0007669"/>
    <property type="project" value="UniProtKB-SubCell"/>
</dbReference>
<keyword evidence="7" id="KW-0749">Sporulation</keyword>
<feature type="transmembrane region" description="Helical" evidence="15">
    <location>
        <begin position="257"/>
        <end position="274"/>
    </location>
</feature>
<dbReference type="InterPro" id="IPR052016">
    <property type="entry name" value="Bact_Sigma-Reg"/>
</dbReference>
<dbReference type="EMBL" id="JXLU01000029">
    <property type="protein sequence ID" value="KIO73605.1"/>
    <property type="molecule type" value="Genomic_DNA"/>
</dbReference>
<evidence type="ECO:0000256" key="4">
    <source>
        <dbReference type="ARBA" id="ARBA00022692"/>
    </source>
</evidence>
<evidence type="ECO:0000256" key="15">
    <source>
        <dbReference type="SAM" id="Phobius"/>
    </source>
</evidence>
<dbReference type="PANTHER" id="PTHR43156:SF2">
    <property type="entry name" value="STAGE II SPORULATION PROTEIN E"/>
    <property type="match status" value="1"/>
</dbReference>
<proteinExistence type="predicted"/>
<evidence type="ECO:0000313" key="20">
    <source>
        <dbReference type="Proteomes" id="UP000040576"/>
    </source>
</evidence>
<evidence type="ECO:0000256" key="5">
    <source>
        <dbReference type="ARBA" id="ARBA00022801"/>
    </source>
</evidence>
<comment type="catalytic activity">
    <reaction evidence="10">
        <text>O-phospho-L-seryl-[protein] + H2O = L-seryl-[protein] + phosphate</text>
        <dbReference type="Rhea" id="RHEA:20629"/>
        <dbReference type="Rhea" id="RHEA-COMP:9863"/>
        <dbReference type="Rhea" id="RHEA-COMP:11604"/>
        <dbReference type="ChEBI" id="CHEBI:15377"/>
        <dbReference type="ChEBI" id="CHEBI:29999"/>
        <dbReference type="ChEBI" id="CHEBI:43474"/>
        <dbReference type="ChEBI" id="CHEBI:83421"/>
        <dbReference type="EC" id="3.1.3.16"/>
    </reaction>
</comment>
<dbReference type="AlphaFoldDB" id="A0A090IQM5"/>
<name>A0A090IQM5_9BACI</name>
<dbReference type="EMBL" id="CCRF01000004">
    <property type="protein sequence ID" value="CED99937.1"/>
    <property type="molecule type" value="Genomic_DNA"/>
</dbReference>
<dbReference type="SMART" id="SM00331">
    <property type="entry name" value="PP2C_SIG"/>
    <property type="match status" value="1"/>
</dbReference>
<accession>A0A090IQM5</accession>
<dbReference type="GO" id="GO:0030435">
    <property type="term" value="P:sporulation resulting in formation of a cellular spore"/>
    <property type="evidence" value="ECO:0007669"/>
    <property type="project" value="UniProtKB-KW"/>
</dbReference>
<sequence>MGKIQGSFVEPIQERKMVDAKFFFYSLLESMKNHLETLFIKRGLLLFIFGFMLGRAFILSVLSPFSLPFFAAAYFIRKDKSPQIFIGIVAGALTISLGNAVYAFMIISLFLVGHKLVNRFVRNQTTLIPILVFLSILIGRLSWHYVETQDITIYHALMTTVEAGLAFVLTLIFLQSIPLLSLSKRRQALKTEELVCLIILIASMMTGAMGWMIEGIAVSHILARYLVLIFAFTAGATVGSTVGVVTGLIFGLADINSFPEMSLLAFAGLLGGLLKDGKKIGAGFGLVVSTLLLGLYGNGTTSILTSLYESFFALILFMLTPVFYTNKIAKHIPGTTEYSAEQQAYIRKIRDATARRVEQFSSIFQALAMSFRKQENHERSDPEAEIDYFFANVTAKTCQTCFKKEKCWALNNYNKTYDAMKGIMLELEEENALSKRTIRNLEHICTRSGKVIDTIQNELHYHHANKKLKQQISESRKLVAEQLYGVSKVMASFANEIQRERENLEKQEDQLFDALQSFGIEVDHIEIYSLEQGNVDIDITIPYCGGMGQCEKLIAPLLSDILHEQVTVYKEECASHEHDYCYATFRSAKRFVVDTGVAFAAKNGGFVSGDSYTMIEIGAGKYALAISDGMGNGERAYLESKETLNLLKKILQSGIDEEVAIKSINSILSLRTTDEVYATLDLAIVDLQDAKSKFIKVGSTPSFIKRGDQVIKVQASNLPIGIIQEFEVDVVSEQLKAGDLLIMMSDGIFEGPRHIENIDLWLKRKILELQTDDPQAVADIIMEEVIRSSDGYIDDDMTVLVAKIKHNNPKWKPIPAISLRKGA</sequence>
<feature type="transmembrane region" description="Helical" evidence="15">
    <location>
        <begin position="163"/>
        <end position="182"/>
    </location>
</feature>
<dbReference type="PROSITE" id="PS51746">
    <property type="entry name" value="PPM_2"/>
    <property type="match status" value="1"/>
</dbReference>
<feature type="transmembrane region" description="Helical" evidence="15">
    <location>
        <begin position="280"/>
        <end position="299"/>
    </location>
</feature>
<organism evidence="17 20">
    <name type="scientific">Caldibacillus thermoamylovorans</name>
    <dbReference type="NCBI Taxonomy" id="35841"/>
    <lineage>
        <taxon>Bacteria</taxon>
        <taxon>Bacillati</taxon>
        <taxon>Bacillota</taxon>
        <taxon>Bacilli</taxon>
        <taxon>Bacillales</taxon>
        <taxon>Bacillaceae</taxon>
        <taxon>Caldibacillus</taxon>
    </lineage>
</organism>
<evidence type="ECO:0000256" key="11">
    <source>
        <dbReference type="ARBA" id="ARBA00048336"/>
    </source>
</evidence>
<keyword evidence="4 15" id="KW-0812">Transmembrane</keyword>
<protein>
    <recommendedName>
        <fullName evidence="13">Stage II sporulation protein E</fullName>
        <ecNumber evidence="2">3.1.3.16</ecNumber>
    </recommendedName>
</protein>
<evidence type="ECO:0000256" key="3">
    <source>
        <dbReference type="ARBA" id="ARBA00022475"/>
    </source>
</evidence>
<keyword evidence="5 17" id="KW-0378">Hydrolase</keyword>
<dbReference type="Pfam" id="PF19732">
    <property type="entry name" value="SpoIIE_N"/>
    <property type="match status" value="1"/>
</dbReference>
<keyword evidence="8 15" id="KW-1133">Transmembrane helix</keyword>
<dbReference type="OrthoDB" id="9763774at2"/>
<keyword evidence="20" id="KW-1185">Reference proteome</keyword>
<dbReference type="FunFam" id="3.60.40.10:FF:000100">
    <property type="entry name" value="Stage II sporulation protein E"/>
    <property type="match status" value="1"/>
</dbReference>
<keyword evidence="14" id="KW-0175">Coiled coil</keyword>
<dbReference type="NCBIfam" id="TIGR02865">
    <property type="entry name" value="spore_II_E"/>
    <property type="match status" value="1"/>
</dbReference>
<keyword evidence="3" id="KW-1003">Cell membrane</keyword>
<reference evidence="18 19" key="2">
    <citation type="submission" date="2015-01" db="EMBL/GenBank/DDBJ databases">
        <title>Draft Genome Sequences of Four Bacillus thermoamylovorans Strains, Isolated From Food Products.</title>
        <authorList>
            <person name="Krawcyk A.O."/>
            <person name="Berendsen E.M."/>
            <person name="Eijlander R.T."/>
            <person name="de Jong A."/>
            <person name="Wells-Bennik M."/>
            <person name="Kuipers O.P."/>
        </authorList>
    </citation>
    <scope>NUCLEOTIDE SEQUENCE [LARGE SCALE GENOMIC DNA]</scope>
    <source>
        <strain evidence="18 19">B4167</strain>
    </source>
</reference>
<reference evidence="17 20" key="1">
    <citation type="submission" date="2014-07" db="EMBL/GenBank/DDBJ databases">
        <authorList>
            <person name="Wibberg Daniel"/>
        </authorList>
    </citation>
    <scope>NUCLEOTIDE SEQUENCE [LARGE SCALE GENOMIC DNA]</scope>
</reference>
<dbReference type="Gene3D" id="3.60.40.10">
    <property type="entry name" value="PPM-type phosphatase domain"/>
    <property type="match status" value="1"/>
</dbReference>
<keyword evidence="9 15" id="KW-0472">Membrane</keyword>
<comment type="function">
    <text evidence="12">Normally needed for pro-sigma E processing during sporulation but can be bypassed in vegetative cells. Activates SpoIIAA by dephosphorylation.</text>
</comment>